<comment type="caution">
    <text evidence="1">The sequence shown here is derived from an EMBL/GenBank/DDBJ whole genome shotgun (WGS) entry which is preliminary data.</text>
</comment>
<keyword evidence="2" id="KW-1185">Reference proteome</keyword>
<evidence type="ECO:0000313" key="2">
    <source>
        <dbReference type="Proteomes" id="UP000052230"/>
    </source>
</evidence>
<protein>
    <submittedName>
        <fullName evidence="1">Uncharacterized protein</fullName>
    </submittedName>
</protein>
<gene>
    <name evidence="1" type="ORF">XAC3562_210231</name>
</gene>
<evidence type="ECO:0000313" key="1">
    <source>
        <dbReference type="EMBL" id="CEG15767.1"/>
    </source>
</evidence>
<dbReference type="EMBL" id="CCXZ01000113">
    <property type="protein sequence ID" value="CEG15767.1"/>
    <property type="molecule type" value="Genomic_DNA"/>
</dbReference>
<dbReference type="Proteomes" id="UP000052230">
    <property type="component" value="Unassembled WGS sequence"/>
</dbReference>
<sequence>MRRLALAEHQVKGDFGFYLC</sequence>
<reference evidence="1 2" key="1">
    <citation type="submission" date="2014-09" db="EMBL/GenBank/DDBJ databases">
        <authorList>
            <person name="Regsiter A."/>
        </authorList>
    </citation>
    <scope>NUCLEOTIDE SEQUENCE [LARGE SCALE GENOMIC DNA]</scope>
</reference>
<dbReference type="AlphaFoldDB" id="A0A0U5FBV7"/>
<accession>A0A0U5FBV7</accession>
<organism evidence="1 2">
    <name type="scientific">Xanthomonas citri pv. citri</name>
    <dbReference type="NCBI Taxonomy" id="611301"/>
    <lineage>
        <taxon>Bacteria</taxon>
        <taxon>Pseudomonadati</taxon>
        <taxon>Pseudomonadota</taxon>
        <taxon>Gammaproteobacteria</taxon>
        <taxon>Lysobacterales</taxon>
        <taxon>Lysobacteraceae</taxon>
        <taxon>Xanthomonas</taxon>
    </lineage>
</organism>
<proteinExistence type="predicted"/>
<name>A0A0U5FBV7_XANCI</name>